<sequence length="281" mass="30886">MQSLPETPELTPPTDLSGHLWVQELPTGGRLRFQVTAAGGLAFATPDETSTTVTALSAPYRRAAWRLREALDRDAVRSAVDDPETITFVGRATWNEGIDYPWRDVPAFLGSDVWSDRTDRFLPPDTATAAFERLGVPTLPAVAKEQPVSHTDLSQYTDPDGFPSSAWRDGRAAGVLLRDKTGTRAQAWRPVATATGSDRDDPSVADVVTRYATEERIAETVARLDATEYAPSVEAVRDRVVADIARERYPELYRDGDPVVSMRALDSAIAESVQRYLADRP</sequence>
<proteinExistence type="predicted"/>
<feature type="compositionally biased region" description="Polar residues" evidence="1">
    <location>
        <begin position="148"/>
        <end position="157"/>
    </location>
</feature>
<reference evidence="2 3" key="1">
    <citation type="submission" date="2024-08" db="EMBL/GenBank/DDBJ databases">
        <title>Halobellus sp. MBLA0158 whole genome sequence.</title>
        <authorList>
            <person name="Hwang C.Y."/>
            <person name="Cho E.-S."/>
            <person name="Seo M.-J."/>
        </authorList>
    </citation>
    <scope>NUCLEOTIDE SEQUENCE [LARGE SCALE GENOMIC DNA]</scope>
    <source>
        <strain evidence="2 3">MBLA0158</strain>
    </source>
</reference>
<evidence type="ECO:0000313" key="2">
    <source>
        <dbReference type="EMBL" id="MFA1610820.1"/>
    </source>
</evidence>
<feature type="region of interest" description="Disordered" evidence="1">
    <location>
        <begin position="145"/>
        <end position="164"/>
    </location>
</feature>
<accession>A0ABD5MF32</accession>
<dbReference type="EMBL" id="JBGNYA010000001">
    <property type="protein sequence ID" value="MFA1610820.1"/>
    <property type="molecule type" value="Genomic_DNA"/>
</dbReference>
<dbReference type="RefSeq" id="WP_372388616.1">
    <property type="nucleotide sequence ID" value="NZ_JBGNYA010000001.1"/>
</dbReference>
<dbReference type="AlphaFoldDB" id="A0ABD5MF32"/>
<protein>
    <submittedName>
        <fullName evidence="2">Uncharacterized protein</fullName>
    </submittedName>
</protein>
<evidence type="ECO:0000256" key="1">
    <source>
        <dbReference type="SAM" id="MobiDB-lite"/>
    </source>
</evidence>
<comment type="caution">
    <text evidence="2">The sequence shown here is derived from an EMBL/GenBank/DDBJ whole genome shotgun (WGS) entry which is preliminary data.</text>
</comment>
<evidence type="ECO:0000313" key="3">
    <source>
        <dbReference type="Proteomes" id="UP001570511"/>
    </source>
</evidence>
<keyword evidence="3" id="KW-1185">Reference proteome</keyword>
<dbReference type="Proteomes" id="UP001570511">
    <property type="component" value="Unassembled WGS sequence"/>
</dbReference>
<organism evidence="2 3">
    <name type="scientific">Halobellus rubicundus</name>
    <dbReference type="NCBI Taxonomy" id="2996466"/>
    <lineage>
        <taxon>Archaea</taxon>
        <taxon>Methanobacteriati</taxon>
        <taxon>Methanobacteriota</taxon>
        <taxon>Stenosarchaea group</taxon>
        <taxon>Halobacteria</taxon>
        <taxon>Halobacteriales</taxon>
        <taxon>Haloferacaceae</taxon>
        <taxon>Halobellus</taxon>
    </lineage>
</organism>
<gene>
    <name evidence="2" type="ORF">OS889_07385</name>
</gene>
<name>A0ABD5MF32_9EURY</name>